<evidence type="ECO:0000313" key="3">
    <source>
        <dbReference type="Proteomes" id="UP000218427"/>
    </source>
</evidence>
<accession>A0ABX4HYD5</accession>
<sequence length="1159" mass="130433">MSLSEKIVVNTHYTRSINLERDADSLEVVKSYIPTSRALSLFRRISEGFSSEQAPRAWSIVGPYGSGKSSCQSFSAHLLSAPNEKPTKAAQAILKSAAPELAKQFAKEIKGTNGYLRVLVTGSPEPMAYKIIKALCAAAEKFWAGQPGAKPKVLRLLKDASKKSKVATSEVVELVKQLLLSLGKANSNGILLVIDELGKFLEYEARHYGANDIYLLQSLAEHACEGGNSRLFLFVLLHQSFEQYAKGLGESLKNEWSKVQGRFEEVPFLESSEQVLRVVNAAFSQKLTKAEASYVSDYVASVVDTLNSEDALPGVLDKSSAIELFRGCYPLHPVSAILLPLLCQKVAQNERTLFSYLGSHEEFGLQDMLARIENAEDWIYPHDIYDYFITNQPAVLGDYTTHRRWAEVVTSIERLGDAPENQVNMLKTVGILNIIGAKGGFKASKAILQVSAKSPKRAGLKPLLDKSIITYRKFSNEYRVWQGSDFDLEAAVAEELSNLGDFSLAEQLNKEKALMPIVARRYTIKSGALRYFVPEFIDADNYKKSAQASEEPRILFYLAAAQDDEKHFKDHLINFYSALDITALCLNGSQLREATAEVLALRRIQNTRQELNTDPVAKREFEDRLTAAELSQNSLLQELFERPQDARWFHHGKQITVVDKRGFQEAISDVLANAFNKSPFLHNELINRDRPSSQANAARNKLLIAMLNNADQVDLGIEKFPPEKAIYRSILRETGLHSRKEGKFQAPPKTSALYLVWQRIEQFLDETENAPRSFAELNQELIAPPYGVKAGVLPILYMAVYVVYQHELALYEERRYRPFFTDEMVDRFVKRPDQFTVQRFRISGLRASIYEEYNKIIEGGDKAKKTVIELVRPLANWLGALEHYTLKTKSGAISGKAKRVRDAFQLAKSPESLLFEDLPKALGFENELKQEVPNLEGMAATLQGCLQELKAAYPKMLDSQVKNLSRALHMDEGQELADLRRKAIGRYEGLDQHTVDIDGLKAFIKRLTKKDGDDSTWLENVLMFLGRKPTAKWTDTDLSEADVRLSDFAKRILDLETLRLHYDRSAEKLQGDFDVILLKSLKKGCDPIDEVVAIDKARHEAIQDVKGKLKEALSAHKDSELQLAVLAELVDEFLNERQKASEDKKSKAKKPKLKQVRNG</sequence>
<feature type="compositionally biased region" description="Basic residues" evidence="1">
    <location>
        <begin position="1146"/>
        <end position="1159"/>
    </location>
</feature>
<comment type="caution">
    <text evidence="2">The sequence shown here is derived from an EMBL/GenBank/DDBJ whole genome shotgun (WGS) entry which is preliminary data.</text>
</comment>
<protein>
    <recommendedName>
        <fullName evidence="4">ATP-binding protein</fullName>
    </recommendedName>
</protein>
<dbReference type="Proteomes" id="UP000218427">
    <property type="component" value="Unassembled WGS sequence"/>
</dbReference>
<reference evidence="2" key="1">
    <citation type="submission" date="2017-08" db="EMBL/GenBank/DDBJ databases">
        <title>Microbulbifer marisrubri sp. nov., a halophilic alphaproteobacterium isolated from marine sediment of the Yellow Sea, China.</title>
        <authorList>
            <person name="Zhang G."/>
            <person name="Xiong Q."/>
        </authorList>
    </citation>
    <scope>NUCLEOTIDE SEQUENCE [LARGE SCALE GENOMIC DNA]</scope>
    <source>
        <strain evidence="2">WRN-8</strain>
    </source>
</reference>
<dbReference type="RefSeq" id="WP_067084530.1">
    <property type="nucleotide sequence ID" value="NZ_LRFG02000003.1"/>
</dbReference>
<keyword evidence="3" id="KW-1185">Reference proteome</keyword>
<feature type="region of interest" description="Disordered" evidence="1">
    <location>
        <begin position="1138"/>
        <end position="1159"/>
    </location>
</feature>
<gene>
    <name evidence="2" type="ORF">AWR36_010510</name>
</gene>
<dbReference type="EMBL" id="LRFG02000003">
    <property type="protein sequence ID" value="PCO05150.1"/>
    <property type="molecule type" value="Genomic_DNA"/>
</dbReference>
<evidence type="ECO:0000313" key="2">
    <source>
        <dbReference type="EMBL" id="PCO05150.1"/>
    </source>
</evidence>
<name>A0ABX4HYD5_9GAMM</name>
<evidence type="ECO:0000256" key="1">
    <source>
        <dbReference type="SAM" id="MobiDB-lite"/>
    </source>
</evidence>
<proteinExistence type="predicted"/>
<organism evidence="2 3">
    <name type="scientific">Microbulbifer flavimaris</name>
    <dbReference type="NCBI Taxonomy" id="1781068"/>
    <lineage>
        <taxon>Bacteria</taxon>
        <taxon>Pseudomonadati</taxon>
        <taxon>Pseudomonadota</taxon>
        <taxon>Gammaproteobacteria</taxon>
        <taxon>Cellvibrionales</taxon>
        <taxon>Microbulbiferaceae</taxon>
        <taxon>Microbulbifer</taxon>
    </lineage>
</organism>
<evidence type="ECO:0008006" key="4">
    <source>
        <dbReference type="Google" id="ProtNLM"/>
    </source>
</evidence>